<evidence type="ECO:0000313" key="1">
    <source>
        <dbReference type="EMBL" id="KIY72860.1"/>
    </source>
</evidence>
<dbReference type="InterPro" id="IPR027417">
    <property type="entry name" value="P-loop_NTPase"/>
</dbReference>
<dbReference type="GO" id="GO:0005815">
    <property type="term" value="C:microtubule organizing center"/>
    <property type="evidence" value="ECO:0007669"/>
    <property type="project" value="TreeGrafter"/>
</dbReference>
<dbReference type="EMBL" id="KN880440">
    <property type="protein sequence ID" value="KIY72860.1"/>
    <property type="molecule type" value="Genomic_DNA"/>
</dbReference>
<reference evidence="1 2" key="1">
    <citation type="journal article" date="2015" name="Fungal Genet. Biol.">
        <title>Evolution of novel wood decay mechanisms in Agaricales revealed by the genome sequences of Fistulina hepatica and Cylindrobasidium torrendii.</title>
        <authorList>
            <person name="Floudas D."/>
            <person name="Held B.W."/>
            <person name="Riley R."/>
            <person name="Nagy L.G."/>
            <person name="Koehler G."/>
            <person name="Ransdell A.S."/>
            <person name="Younus H."/>
            <person name="Chow J."/>
            <person name="Chiniquy J."/>
            <person name="Lipzen A."/>
            <person name="Tritt A."/>
            <person name="Sun H."/>
            <person name="Haridas S."/>
            <person name="LaButti K."/>
            <person name="Ohm R.A."/>
            <person name="Kues U."/>
            <person name="Blanchette R.A."/>
            <person name="Grigoriev I.V."/>
            <person name="Minto R.E."/>
            <person name="Hibbett D.S."/>
        </authorList>
    </citation>
    <scope>NUCLEOTIDE SEQUENCE [LARGE SCALE GENOMIC DNA]</scope>
    <source>
        <strain evidence="1 2">FP15055 ss-10</strain>
    </source>
</reference>
<accession>A0A0D7BRK2</accession>
<dbReference type="GO" id="GO:0005657">
    <property type="term" value="C:replication fork"/>
    <property type="evidence" value="ECO:0007669"/>
    <property type="project" value="InterPro"/>
</dbReference>
<dbReference type="GO" id="GO:0000724">
    <property type="term" value="P:double-strand break repair via homologous recombination"/>
    <property type="evidence" value="ECO:0007669"/>
    <property type="project" value="InterPro"/>
</dbReference>
<keyword evidence="2" id="KW-1185">Reference proteome</keyword>
<dbReference type="STRING" id="1314674.A0A0D7BRK2"/>
<dbReference type="AlphaFoldDB" id="A0A0D7BRK2"/>
<dbReference type="InterPro" id="IPR030547">
    <property type="entry name" value="XRCC2"/>
</dbReference>
<dbReference type="Gene3D" id="3.40.50.300">
    <property type="entry name" value="P-loop containing nucleotide triphosphate hydrolases"/>
    <property type="match status" value="1"/>
</dbReference>
<name>A0A0D7BRK2_9AGAR</name>
<proteinExistence type="predicted"/>
<sequence length="307" mass="34241">MAATLLDQIQTESLQSSRGEGDWLGGQFLPDQIVQLQGPSGTGKSSFLYLLIIICVLPDSFEAHRIGGWNQAALLFDTDLSFDAARFKRMMECHIARLGLPSHVSAAVLEHGLSQLCVFRPASTAQLAATLIHLPTYIVTRLPNTALGMIAIDSLSAFHCQDRFTMEQRHTGKDTVHPTAYPIYNVLVALKHLKSTFHPLIVVTNWALESMQTTTANTPVLYRQHLYPLPTLLHSALDQRHTQTDMSVSPATVLELSSHITFAQANIAVEPGIQNAMQTICWIHRAVREPERFELRFTQEIPEIVHF</sequence>
<evidence type="ECO:0000313" key="2">
    <source>
        <dbReference type="Proteomes" id="UP000054007"/>
    </source>
</evidence>
<dbReference type="PANTHER" id="PTHR46644">
    <property type="entry name" value="DNA REPAIR PROTEIN XRCC2"/>
    <property type="match status" value="1"/>
</dbReference>
<dbReference type="PANTHER" id="PTHR46644:SF2">
    <property type="entry name" value="DNA REPAIR PROTEIN XRCC2"/>
    <property type="match status" value="1"/>
</dbReference>
<dbReference type="GO" id="GO:0033063">
    <property type="term" value="C:Rad51B-Rad51C-Rad51D-XRCC2 complex"/>
    <property type="evidence" value="ECO:0007669"/>
    <property type="project" value="InterPro"/>
</dbReference>
<dbReference type="GO" id="GO:0000400">
    <property type="term" value="F:four-way junction DNA binding"/>
    <property type="evidence" value="ECO:0007669"/>
    <property type="project" value="TreeGrafter"/>
</dbReference>
<gene>
    <name evidence="1" type="ORF">CYLTODRAFT_440376</name>
</gene>
<dbReference type="SUPFAM" id="SSF52540">
    <property type="entry name" value="P-loop containing nucleoside triphosphate hydrolases"/>
    <property type="match status" value="1"/>
</dbReference>
<dbReference type="OrthoDB" id="420422at2759"/>
<protein>
    <submittedName>
        <fullName evidence="1">Uncharacterized protein</fullName>
    </submittedName>
</protein>
<organism evidence="1 2">
    <name type="scientific">Cylindrobasidium torrendii FP15055 ss-10</name>
    <dbReference type="NCBI Taxonomy" id="1314674"/>
    <lineage>
        <taxon>Eukaryota</taxon>
        <taxon>Fungi</taxon>
        <taxon>Dikarya</taxon>
        <taxon>Basidiomycota</taxon>
        <taxon>Agaricomycotina</taxon>
        <taxon>Agaricomycetes</taxon>
        <taxon>Agaricomycetidae</taxon>
        <taxon>Agaricales</taxon>
        <taxon>Marasmiineae</taxon>
        <taxon>Physalacriaceae</taxon>
        <taxon>Cylindrobasidium</taxon>
    </lineage>
</organism>
<dbReference type="GO" id="GO:0042148">
    <property type="term" value="P:DNA strand invasion"/>
    <property type="evidence" value="ECO:0007669"/>
    <property type="project" value="TreeGrafter"/>
</dbReference>
<dbReference type="Proteomes" id="UP000054007">
    <property type="component" value="Unassembled WGS sequence"/>
</dbReference>